<gene>
    <name evidence="3" type="ORF">MPHL21000_02945</name>
</gene>
<comment type="similarity">
    <text evidence="1">Belongs to the universal stress protein A family.</text>
</comment>
<dbReference type="SUPFAM" id="SSF52402">
    <property type="entry name" value="Adenine nucleotide alpha hydrolases-like"/>
    <property type="match status" value="2"/>
</dbReference>
<dbReference type="PANTHER" id="PTHR46268:SF6">
    <property type="entry name" value="UNIVERSAL STRESS PROTEIN UP12"/>
    <property type="match status" value="1"/>
</dbReference>
<feature type="domain" description="UspA" evidence="2">
    <location>
        <begin position="206"/>
        <end position="269"/>
    </location>
</feature>
<dbReference type="PANTHER" id="PTHR46268">
    <property type="entry name" value="STRESS RESPONSE PROTEIN NHAX"/>
    <property type="match status" value="1"/>
</dbReference>
<protein>
    <submittedName>
        <fullName evidence="3">Universal stress protein</fullName>
    </submittedName>
</protein>
<sequence>MTEQRPVVVGVDGSEEARTAARWAAAVAERLGVPVHVVHARPDPGHNPSDLIAAVRAATEAAADPPEVVLAAAEKAIRAEHPDLPLQTGYFPEPVDEVLVALSATAKLVVLGSDKMSVGAAVLVGSTTLTVVERARCPVVAWRGVAGSPSGAPIVVGVTADADARPALDTAFELADALGVDLVAVHSTHRSSHEDPRAVLEPLTRRYPGVSVRVVVEDDKPSRALLRHLADAQLVVVGSRGRGVLAGAVLGSTGLNLLHHSPVPTLICRPV</sequence>
<evidence type="ECO:0000313" key="3">
    <source>
        <dbReference type="EMBL" id="KAB7759998.1"/>
    </source>
</evidence>
<evidence type="ECO:0000256" key="1">
    <source>
        <dbReference type="ARBA" id="ARBA00008791"/>
    </source>
</evidence>
<proteinExistence type="inferred from homology"/>
<evidence type="ECO:0000259" key="2">
    <source>
        <dbReference type="Pfam" id="PF00582"/>
    </source>
</evidence>
<dbReference type="Proteomes" id="UP000325690">
    <property type="component" value="Unassembled WGS sequence"/>
</dbReference>
<dbReference type="InterPro" id="IPR014729">
    <property type="entry name" value="Rossmann-like_a/b/a_fold"/>
</dbReference>
<reference evidence="3 4" key="1">
    <citation type="submission" date="2012-10" db="EMBL/GenBank/DDBJ databases">
        <title>The draft sequence of the Mycobacterium pheli genome.</title>
        <authorList>
            <person name="Pettersson B.M.F."/>
            <person name="Das S."/>
            <person name="Dasgupta S."/>
            <person name="Bhattacharya A."/>
            <person name="Kirsebom L.A."/>
        </authorList>
    </citation>
    <scope>NUCLEOTIDE SEQUENCE [LARGE SCALE GENOMIC DNA]</scope>
    <source>
        <strain evidence="3 4">CCUG 21000</strain>
    </source>
</reference>
<keyword evidence="4" id="KW-1185">Reference proteome</keyword>
<dbReference type="PRINTS" id="PR01438">
    <property type="entry name" value="UNVRSLSTRESS"/>
</dbReference>
<dbReference type="InterPro" id="IPR006015">
    <property type="entry name" value="Universal_stress_UspA"/>
</dbReference>
<comment type="caution">
    <text evidence="3">The sequence shown here is derived from an EMBL/GenBank/DDBJ whole genome shotgun (WGS) entry which is preliminary data.</text>
</comment>
<name>A0A5N5VDZ1_MYCPH</name>
<dbReference type="Gene3D" id="3.40.50.620">
    <property type="entry name" value="HUPs"/>
    <property type="match status" value="2"/>
</dbReference>
<dbReference type="RefSeq" id="WP_061480898.1">
    <property type="nucleotide sequence ID" value="NZ_ANBO01000001.1"/>
</dbReference>
<feature type="domain" description="UspA" evidence="2">
    <location>
        <begin position="5"/>
        <end position="141"/>
    </location>
</feature>
<evidence type="ECO:0000313" key="4">
    <source>
        <dbReference type="Proteomes" id="UP000325690"/>
    </source>
</evidence>
<dbReference type="EMBL" id="ANBP01000001">
    <property type="protein sequence ID" value="KAB7759998.1"/>
    <property type="molecule type" value="Genomic_DNA"/>
</dbReference>
<dbReference type="GeneID" id="74304582"/>
<dbReference type="InterPro" id="IPR006016">
    <property type="entry name" value="UspA"/>
</dbReference>
<dbReference type="Pfam" id="PF00582">
    <property type="entry name" value="Usp"/>
    <property type="match status" value="2"/>
</dbReference>
<organism evidence="3 4">
    <name type="scientific">Mycolicibacterium phlei DSM 43239 = CCUG 21000</name>
    <dbReference type="NCBI Taxonomy" id="1226750"/>
    <lineage>
        <taxon>Bacteria</taxon>
        <taxon>Bacillati</taxon>
        <taxon>Actinomycetota</taxon>
        <taxon>Actinomycetes</taxon>
        <taxon>Mycobacteriales</taxon>
        <taxon>Mycobacteriaceae</taxon>
        <taxon>Mycolicibacterium</taxon>
    </lineage>
</organism>
<dbReference type="AlphaFoldDB" id="A0A5N5VDZ1"/>
<accession>A0A5N5VDZ1</accession>